<dbReference type="AlphaFoldDB" id="A0AAW0T815"/>
<dbReference type="EMBL" id="JARAKH010000037">
    <property type="protein sequence ID" value="KAK8383409.1"/>
    <property type="molecule type" value="Genomic_DNA"/>
</dbReference>
<evidence type="ECO:0000256" key="1">
    <source>
        <dbReference type="SAM" id="MobiDB-lite"/>
    </source>
</evidence>
<name>A0AAW0T815_SCYPA</name>
<reference evidence="2 3" key="1">
    <citation type="submission" date="2023-03" db="EMBL/GenBank/DDBJ databases">
        <title>High-quality genome of Scylla paramamosain provides insights in environmental adaptation.</title>
        <authorList>
            <person name="Zhang L."/>
        </authorList>
    </citation>
    <scope>NUCLEOTIDE SEQUENCE [LARGE SCALE GENOMIC DNA]</scope>
    <source>
        <strain evidence="2">LZ_2023a</strain>
        <tissue evidence="2">Muscle</tissue>
    </source>
</reference>
<evidence type="ECO:0000313" key="3">
    <source>
        <dbReference type="Proteomes" id="UP001487740"/>
    </source>
</evidence>
<comment type="caution">
    <text evidence="2">The sequence shown here is derived from an EMBL/GenBank/DDBJ whole genome shotgun (WGS) entry which is preliminary data.</text>
</comment>
<dbReference type="Proteomes" id="UP001487740">
    <property type="component" value="Unassembled WGS sequence"/>
</dbReference>
<accession>A0AAW0T815</accession>
<gene>
    <name evidence="2" type="ORF">O3P69_019059</name>
</gene>
<keyword evidence="3" id="KW-1185">Reference proteome</keyword>
<protein>
    <submittedName>
        <fullName evidence="2">Uncharacterized protein</fullName>
    </submittedName>
</protein>
<proteinExistence type="predicted"/>
<evidence type="ECO:0000313" key="2">
    <source>
        <dbReference type="EMBL" id="KAK8383409.1"/>
    </source>
</evidence>
<sequence length="260" mass="29291">MGKDTGFDGEEQEADMSMVCTINFISRQLNPIDIGMLAKESQKDLIISAIMRYIKEGWPHTTNSKEVSHYRKLVDSLTTQSRCTPLDSCHSLSELLNGCQIQCKLDALLPSPAHAIHAVVTKVFGTQSVNICVSPRGLTWRRHIEQLCPRYGVEEDMEPGEAPTLPTLHRNNKQKQEEDDALRRVKGPNPMFGLPMMTDNQYELGNPRRSEWLRQRREVKIQHITSSNPLLAGRCYGGYAYNRLTRGLSVAPGVHQFSSA</sequence>
<organism evidence="2 3">
    <name type="scientific">Scylla paramamosain</name>
    <name type="common">Mud crab</name>
    <dbReference type="NCBI Taxonomy" id="85552"/>
    <lineage>
        <taxon>Eukaryota</taxon>
        <taxon>Metazoa</taxon>
        <taxon>Ecdysozoa</taxon>
        <taxon>Arthropoda</taxon>
        <taxon>Crustacea</taxon>
        <taxon>Multicrustacea</taxon>
        <taxon>Malacostraca</taxon>
        <taxon>Eumalacostraca</taxon>
        <taxon>Eucarida</taxon>
        <taxon>Decapoda</taxon>
        <taxon>Pleocyemata</taxon>
        <taxon>Brachyura</taxon>
        <taxon>Eubrachyura</taxon>
        <taxon>Portunoidea</taxon>
        <taxon>Portunidae</taxon>
        <taxon>Portuninae</taxon>
        <taxon>Scylla</taxon>
    </lineage>
</organism>
<feature type="region of interest" description="Disordered" evidence="1">
    <location>
        <begin position="155"/>
        <end position="180"/>
    </location>
</feature>